<reference evidence="1 2" key="1">
    <citation type="submission" date="2015-01" db="EMBL/GenBank/DDBJ databases">
        <title>Evolution of Trichinella species and genotypes.</title>
        <authorList>
            <person name="Korhonen P.K."/>
            <person name="Edoardo P."/>
            <person name="Giuseppe L.R."/>
            <person name="Gasser R.B."/>
        </authorList>
    </citation>
    <scope>NUCLEOTIDE SEQUENCE [LARGE SCALE GENOMIC DNA]</scope>
    <source>
        <strain evidence="1">ISS1980</strain>
    </source>
</reference>
<sequence length="81" mass="9658">LKMINHNINELKQLMDHIQENIFILSLHINLELLSLLGTRTGISEAHLDFLFAPFDFFCWHHQTVFMEFYQKRLPISICND</sequence>
<accession>A0A0V1M188</accession>
<comment type="caution">
    <text evidence="1">The sequence shown here is derived from an EMBL/GenBank/DDBJ whole genome shotgun (WGS) entry which is preliminary data.</text>
</comment>
<organism evidence="1 2">
    <name type="scientific">Trichinella papuae</name>
    <dbReference type="NCBI Taxonomy" id="268474"/>
    <lineage>
        <taxon>Eukaryota</taxon>
        <taxon>Metazoa</taxon>
        <taxon>Ecdysozoa</taxon>
        <taxon>Nematoda</taxon>
        <taxon>Enoplea</taxon>
        <taxon>Dorylaimia</taxon>
        <taxon>Trichinellida</taxon>
        <taxon>Trichinellidae</taxon>
        <taxon>Trichinella</taxon>
    </lineage>
</organism>
<keyword evidence="2" id="KW-1185">Reference proteome</keyword>
<proteinExistence type="predicted"/>
<gene>
    <name evidence="1" type="ORF">T10_6135</name>
</gene>
<dbReference type="Proteomes" id="UP000054843">
    <property type="component" value="Unassembled WGS sequence"/>
</dbReference>
<protein>
    <submittedName>
        <fullName evidence="1">Uncharacterized protein</fullName>
    </submittedName>
</protein>
<evidence type="ECO:0000313" key="1">
    <source>
        <dbReference type="EMBL" id="KRZ65440.1"/>
    </source>
</evidence>
<dbReference type="EMBL" id="JYDO01000361">
    <property type="protein sequence ID" value="KRZ65440.1"/>
    <property type="molecule type" value="Genomic_DNA"/>
</dbReference>
<dbReference type="AlphaFoldDB" id="A0A0V1M188"/>
<feature type="non-terminal residue" evidence="1">
    <location>
        <position position="1"/>
    </location>
</feature>
<name>A0A0V1M188_9BILA</name>
<evidence type="ECO:0000313" key="2">
    <source>
        <dbReference type="Proteomes" id="UP000054843"/>
    </source>
</evidence>